<dbReference type="AlphaFoldDB" id="A0A381LA50"/>
<name>A0A381LA50_BLUGR</name>
<sequence length="98" mass="11476">MSVQAFSCQFFSLISSHTTSPDHLSRCCFNCKRRRASLITNHHPSSNLRPFVYPQEENCHKVQSSSLNLWGDFNYKRSHFLFIPRSGHPFLSRYRALL</sequence>
<organism evidence="1">
    <name type="scientific">Blumeria graminis f. sp. tritici 96224</name>
    <dbReference type="NCBI Taxonomy" id="1268274"/>
    <lineage>
        <taxon>Eukaryota</taxon>
        <taxon>Fungi</taxon>
        <taxon>Dikarya</taxon>
        <taxon>Ascomycota</taxon>
        <taxon>Pezizomycotina</taxon>
        <taxon>Leotiomycetes</taxon>
        <taxon>Erysiphales</taxon>
        <taxon>Erysiphaceae</taxon>
        <taxon>Blumeria</taxon>
    </lineage>
</organism>
<dbReference type="EMBL" id="UIGY01000079">
    <property type="protein sequence ID" value="SUZ10332.1"/>
    <property type="molecule type" value="Genomic_DNA"/>
</dbReference>
<gene>
    <name evidence="1" type="ORF">BGT96224V2_LOCUS3502</name>
</gene>
<reference evidence="1" key="1">
    <citation type="submission" date="2018-07" db="EMBL/GenBank/DDBJ databases">
        <authorList>
            <person name="Quirk P.G."/>
            <person name="Krulwich T.A."/>
        </authorList>
    </citation>
    <scope>NUCLEOTIDE SEQUENCE</scope>
    <source>
        <strain evidence="1">96224</strain>
    </source>
</reference>
<evidence type="ECO:0000313" key="1">
    <source>
        <dbReference type="EMBL" id="SUZ10332.1"/>
    </source>
</evidence>
<protein>
    <submittedName>
        <fullName evidence="1">Bgt-20571</fullName>
    </submittedName>
</protein>
<proteinExistence type="predicted"/>
<accession>A0A381LA50</accession>